<dbReference type="Proteomes" id="UP000028702">
    <property type="component" value="Unassembled WGS sequence"/>
</dbReference>
<gene>
    <name evidence="2" type="ORF">M2A_0221</name>
</gene>
<dbReference type="InterPro" id="IPR011576">
    <property type="entry name" value="Pyridox_Oxase_N"/>
</dbReference>
<dbReference type="InterPro" id="IPR012349">
    <property type="entry name" value="Split_barrel_FMN-bd"/>
</dbReference>
<organism evidence="2 3">
    <name type="scientific">Tepidicaulis marinus</name>
    <dbReference type="NCBI Taxonomy" id="1333998"/>
    <lineage>
        <taxon>Bacteria</taxon>
        <taxon>Pseudomonadati</taxon>
        <taxon>Pseudomonadota</taxon>
        <taxon>Alphaproteobacteria</taxon>
        <taxon>Hyphomicrobiales</taxon>
        <taxon>Parvibaculaceae</taxon>
        <taxon>Tepidicaulis</taxon>
    </lineage>
</organism>
<dbReference type="eggNOG" id="COG3576">
    <property type="taxonomic scope" value="Bacteria"/>
</dbReference>
<protein>
    <submittedName>
        <fullName evidence="2">Conserved protein</fullName>
    </submittedName>
</protein>
<evidence type="ECO:0000313" key="3">
    <source>
        <dbReference type="Proteomes" id="UP000028702"/>
    </source>
</evidence>
<comment type="caution">
    <text evidence="2">The sequence shown here is derived from an EMBL/GenBank/DDBJ whole genome shotgun (WGS) entry which is preliminary data.</text>
</comment>
<name>A0A081B6Q4_9HYPH</name>
<dbReference type="STRING" id="1333998.M2A_0221"/>
<dbReference type="Pfam" id="PF01243">
    <property type="entry name" value="PNPOx_N"/>
    <property type="match status" value="1"/>
</dbReference>
<dbReference type="PANTHER" id="PTHR42815:SF2">
    <property type="entry name" value="FAD-BINDING, PUTATIVE (AFU_ORTHOLOGUE AFUA_6G07600)-RELATED"/>
    <property type="match status" value="1"/>
</dbReference>
<evidence type="ECO:0000313" key="2">
    <source>
        <dbReference type="EMBL" id="GAK43722.1"/>
    </source>
</evidence>
<reference evidence="2 3" key="1">
    <citation type="submission" date="2014-07" db="EMBL/GenBank/DDBJ databases">
        <title>Tepidicaulis marinum gen. nov., sp. nov., a novel marine bacterium denitrifying nitrate to nitrous oxide strictly under microaerobic conditions.</title>
        <authorList>
            <person name="Takeuchi M."/>
            <person name="Yamagishi T."/>
            <person name="Kamagata Y."/>
            <person name="Oshima K."/>
            <person name="Hattori M."/>
            <person name="Katayama T."/>
            <person name="Hanada S."/>
            <person name="Tamaki H."/>
            <person name="Marumo K."/>
            <person name="Maeda H."/>
            <person name="Nedachi M."/>
            <person name="Iwasaki W."/>
            <person name="Suwa Y."/>
            <person name="Sakata S."/>
        </authorList>
    </citation>
    <scope>NUCLEOTIDE SEQUENCE [LARGE SCALE GENOMIC DNA]</scope>
    <source>
        <strain evidence="2 3">MA2</strain>
    </source>
</reference>
<keyword evidence="3" id="KW-1185">Reference proteome</keyword>
<dbReference type="AlphaFoldDB" id="A0A081B6Q4"/>
<sequence length="214" mass="24828">MSEERRYITDIGFTPTVKAEQERLGSRTFYERYEQTMGWRGEVNEDLIQRLANTDSFYFSTANAEGQPYIQHRGGPKGFLRPLNKHELGFADYAGNKQYISIGNLKDNPKCFLFLMDYPTRRRVKIWGRARVEERDNELIRSLKPEGYNAAVERAIIITVDAWDTNCHQHIMPRYSPDLLEPAFARLEGRIKQLEEQVRELGGDPGPFEHVGLT</sequence>
<evidence type="ECO:0000259" key="1">
    <source>
        <dbReference type="Pfam" id="PF01243"/>
    </source>
</evidence>
<accession>A0A081B6Q4</accession>
<proteinExistence type="predicted"/>
<dbReference type="SUPFAM" id="SSF50475">
    <property type="entry name" value="FMN-binding split barrel"/>
    <property type="match status" value="1"/>
</dbReference>
<dbReference type="Gene3D" id="2.30.110.10">
    <property type="entry name" value="Electron Transport, Fmn-binding Protein, Chain A"/>
    <property type="match status" value="1"/>
</dbReference>
<dbReference type="EMBL" id="BBIO01000001">
    <property type="protein sequence ID" value="GAK43722.1"/>
    <property type="molecule type" value="Genomic_DNA"/>
</dbReference>
<feature type="domain" description="Pyridoxamine 5'-phosphate oxidase N-terminal" evidence="1">
    <location>
        <begin position="51"/>
        <end position="143"/>
    </location>
</feature>
<dbReference type="PANTHER" id="PTHR42815">
    <property type="entry name" value="FAD-BINDING, PUTATIVE (AFU_ORTHOLOGUE AFUA_6G07600)-RELATED"/>
    <property type="match status" value="1"/>
</dbReference>
<dbReference type="RefSeq" id="WP_045441859.1">
    <property type="nucleotide sequence ID" value="NZ_BBIO01000001.1"/>
</dbReference>